<evidence type="ECO:0000313" key="2">
    <source>
        <dbReference type="EMBL" id="KTC59088.1"/>
    </source>
</evidence>
<organism evidence="2 3">
    <name type="scientific">Pseudomonas savastanoi</name>
    <name type="common">Pseudomonas syringae pv. savastanoi</name>
    <dbReference type="NCBI Taxonomy" id="29438"/>
    <lineage>
        <taxon>Bacteria</taxon>
        <taxon>Pseudomonadati</taxon>
        <taxon>Pseudomonadota</taxon>
        <taxon>Gammaproteobacteria</taxon>
        <taxon>Pseudomonadales</taxon>
        <taxon>Pseudomonadaceae</taxon>
        <taxon>Pseudomonas</taxon>
    </lineage>
</organism>
<protein>
    <submittedName>
        <fullName evidence="2">Uncharacterized protein</fullName>
    </submittedName>
</protein>
<dbReference type="EMBL" id="LKCI01000031">
    <property type="protein sequence ID" value="KTC59088.1"/>
    <property type="molecule type" value="Genomic_DNA"/>
</dbReference>
<feature type="coiled-coil region" evidence="1">
    <location>
        <begin position="137"/>
        <end position="164"/>
    </location>
</feature>
<evidence type="ECO:0000256" key="1">
    <source>
        <dbReference type="SAM" id="Coils"/>
    </source>
</evidence>
<reference evidence="2 3" key="1">
    <citation type="submission" date="2015-09" db="EMBL/GenBank/DDBJ databases">
        <title>Genome sequence of ICMP 19499.</title>
        <authorList>
            <person name="Visnovsky S.B."/>
            <person name="Lu A."/>
            <person name="Panda P."/>
            <person name="Pitman A.R."/>
        </authorList>
    </citation>
    <scope>NUCLEOTIDE SEQUENCE [LARGE SCALE GENOMIC DNA]</scope>
    <source>
        <strain evidence="2 3">ICMP 19499</strain>
    </source>
</reference>
<proteinExistence type="predicted"/>
<keyword evidence="1" id="KW-0175">Coiled coil</keyword>
<name>A0AAW3LXX8_PSESS</name>
<evidence type="ECO:0000313" key="3">
    <source>
        <dbReference type="Proteomes" id="UP000054513"/>
    </source>
</evidence>
<accession>A0AAW3LXX8</accession>
<dbReference type="AlphaFoldDB" id="A0AAW3LXX8"/>
<comment type="caution">
    <text evidence="2">The sequence shown here is derived from an EMBL/GenBank/DDBJ whole genome shotgun (WGS) entry which is preliminary data.</text>
</comment>
<sequence length="217" mass="23305">MSVDIEKLEALAKAATKGPWFSGGTWVSTERGNSVADCARGDEKFIAAANPTAVLELIADQKRMASRLLCCTKCGGQGELCSGRTSYEGYNQPPEPIMDKCGDCDGAGVLGDERECLSILDELEQVKAENAGLKTGYEAYERVNAELRAECEALREIISLVTREIPHSKSVRPGDAPGHCHSVPGVWDKGNGEKAGKECAWCKVWNAAIAIQKDSAQ</sequence>
<dbReference type="RefSeq" id="WP_058401768.1">
    <property type="nucleotide sequence ID" value="NZ_LKCI01000031.1"/>
</dbReference>
<dbReference type="Proteomes" id="UP000054513">
    <property type="component" value="Unassembled WGS sequence"/>
</dbReference>
<gene>
    <name evidence="2" type="ORF">AO287_21590</name>
</gene>